<name>A0ABR2KGK4_9EUKA</name>
<proteinExistence type="predicted"/>
<dbReference type="InterPro" id="IPR016024">
    <property type="entry name" value="ARM-type_fold"/>
</dbReference>
<dbReference type="Proteomes" id="UP001470230">
    <property type="component" value="Unassembled WGS sequence"/>
</dbReference>
<sequence length="325" mass="37827">MINEKLETIESIDGGNLFKASLFILSKCRKNKFKQECQPALILLAKCLCFFEAPPEIIVDSTNEILRFLNSRINFIKPFIIRLINTISYYQPERTLNYFSNEIIHFVHLFTNQNFDSTPYAENIFGTLNNMVFKSDEFAVYLPSSTPLFEIPVNPNWHERILQNYIQLQDTIFRRLKLVDKNEENWGKAISNIRKYADSILMIGISLLGSSSFRLKKTVVSMFCQLILLNDTQIFRNIFPKYIDLFTILIEYFEFNDAELTHEIAITIYLLCKSSPINGDIDVFDVLMKTDGVYIVQNLLSDTEIDPDILRIINQIQQMIPDNLP</sequence>
<reference evidence="1 2" key="1">
    <citation type="submission" date="2024-04" db="EMBL/GenBank/DDBJ databases">
        <title>Tritrichomonas musculus Genome.</title>
        <authorList>
            <person name="Alves-Ferreira E."/>
            <person name="Grigg M."/>
            <person name="Lorenzi H."/>
            <person name="Galac M."/>
        </authorList>
    </citation>
    <scope>NUCLEOTIDE SEQUENCE [LARGE SCALE GENOMIC DNA]</scope>
    <source>
        <strain evidence="1 2">EAF2021</strain>
    </source>
</reference>
<evidence type="ECO:0000313" key="1">
    <source>
        <dbReference type="EMBL" id="KAK8890261.1"/>
    </source>
</evidence>
<keyword evidence="2" id="KW-1185">Reference proteome</keyword>
<evidence type="ECO:0000313" key="2">
    <source>
        <dbReference type="Proteomes" id="UP001470230"/>
    </source>
</evidence>
<accession>A0ABR2KGK4</accession>
<comment type="caution">
    <text evidence="1">The sequence shown here is derived from an EMBL/GenBank/DDBJ whole genome shotgun (WGS) entry which is preliminary data.</text>
</comment>
<dbReference type="EMBL" id="JAPFFF010000005">
    <property type="protein sequence ID" value="KAK8890261.1"/>
    <property type="molecule type" value="Genomic_DNA"/>
</dbReference>
<dbReference type="SUPFAM" id="SSF48371">
    <property type="entry name" value="ARM repeat"/>
    <property type="match status" value="1"/>
</dbReference>
<gene>
    <name evidence="1" type="ORF">M9Y10_035033</name>
</gene>
<protein>
    <submittedName>
        <fullName evidence="1">Uncharacterized protein</fullName>
    </submittedName>
</protein>
<organism evidence="1 2">
    <name type="scientific">Tritrichomonas musculus</name>
    <dbReference type="NCBI Taxonomy" id="1915356"/>
    <lineage>
        <taxon>Eukaryota</taxon>
        <taxon>Metamonada</taxon>
        <taxon>Parabasalia</taxon>
        <taxon>Tritrichomonadida</taxon>
        <taxon>Tritrichomonadidae</taxon>
        <taxon>Tritrichomonas</taxon>
    </lineage>
</organism>